<protein>
    <submittedName>
        <fullName evidence="1">Uncharacterized protein</fullName>
    </submittedName>
</protein>
<keyword evidence="2" id="KW-1185">Reference proteome</keyword>
<gene>
    <name evidence="1" type="ORF">GQ607_009382</name>
</gene>
<sequence length="27" mass="3235">MPPMPMPSYRRVSYRPDLLTVCRTPRN</sequence>
<evidence type="ECO:0000313" key="1">
    <source>
        <dbReference type="EMBL" id="KAF0323485.1"/>
    </source>
</evidence>
<dbReference type="AlphaFoldDB" id="A0A8H3ZU13"/>
<dbReference type="EMBL" id="WOWK01000052">
    <property type="protein sequence ID" value="KAF0323485.1"/>
    <property type="molecule type" value="Genomic_DNA"/>
</dbReference>
<name>A0A8H3ZU13_9PEZI</name>
<dbReference type="Proteomes" id="UP000434172">
    <property type="component" value="Unassembled WGS sequence"/>
</dbReference>
<comment type="caution">
    <text evidence="1">The sequence shown here is derived from an EMBL/GenBank/DDBJ whole genome shotgun (WGS) entry which is preliminary data.</text>
</comment>
<proteinExistence type="predicted"/>
<evidence type="ECO:0000313" key="2">
    <source>
        <dbReference type="Proteomes" id="UP000434172"/>
    </source>
</evidence>
<accession>A0A8H3ZU13</accession>
<reference evidence="1 2" key="1">
    <citation type="submission" date="2019-12" db="EMBL/GenBank/DDBJ databases">
        <title>A genome sequence resource for the geographically widespread anthracnose pathogen Colletotrichum asianum.</title>
        <authorList>
            <person name="Meng Y."/>
        </authorList>
    </citation>
    <scope>NUCLEOTIDE SEQUENCE [LARGE SCALE GENOMIC DNA]</scope>
    <source>
        <strain evidence="1 2">ICMP 18580</strain>
    </source>
</reference>
<organism evidence="1 2">
    <name type="scientific">Colletotrichum asianum</name>
    <dbReference type="NCBI Taxonomy" id="702518"/>
    <lineage>
        <taxon>Eukaryota</taxon>
        <taxon>Fungi</taxon>
        <taxon>Dikarya</taxon>
        <taxon>Ascomycota</taxon>
        <taxon>Pezizomycotina</taxon>
        <taxon>Sordariomycetes</taxon>
        <taxon>Hypocreomycetidae</taxon>
        <taxon>Glomerellales</taxon>
        <taxon>Glomerellaceae</taxon>
        <taxon>Colletotrichum</taxon>
        <taxon>Colletotrichum gloeosporioides species complex</taxon>
    </lineage>
</organism>